<dbReference type="EMBL" id="JBHTLT010000001">
    <property type="protein sequence ID" value="MFD1203560.1"/>
    <property type="molecule type" value="Genomic_DNA"/>
</dbReference>
<feature type="compositionally biased region" description="Basic and acidic residues" evidence="1">
    <location>
        <begin position="376"/>
        <end position="387"/>
    </location>
</feature>
<dbReference type="Pfam" id="PF10926">
    <property type="entry name" value="DUF2800"/>
    <property type="match status" value="1"/>
</dbReference>
<dbReference type="RefSeq" id="WP_381479422.1">
    <property type="nucleotide sequence ID" value="NZ_JBHTLT010000001.1"/>
</dbReference>
<reference evidence="3" key="1">
    <citation type="journal article" date="2019" name="Int. J. Syst. Evol. Microbiol.">
        <title>The Global Catalogue of Microorganisms (GCM) 10K type strain sequencing project: providing services to taxonomists for standard genome sequencing and annotation.</title>
        <authorList>
            <consortium name="The Broad Institute Genomics Platform"/>
            <consortium name="The Broad Institute Genome Sequencing Center for Infectious Disease"/>
            <person name="Wu L."/>
            <person name="Ma J."/>
        </authorList>
    </citation>
    <scope>NUCLEOTIDE SEQUENCE [LARGE SCALE GENOMIC DNA]</scope>
    <source>
        <strain evidence="3">CCUG 53915</strain>
    </source>
</reference>
<sequence>MTVPHSERAHAKLSASGSSRWMACTPSAALESDKPDTSSIFAEEGTAAHELSEIFLLHEIGDISKRARSIRLNKFKRTNEHYSQAMEDYVQSYVDVVMERVNEARASTPDALVLIEQRLDFSEWVPEGFGTGDVLILADGQLEVVDLKYGKGVPVDAENNSQMRLYGLGAYDRYSMLYDIDRVRMTIVQPRLDSISSETLSAVDLLAWGENEVKPKAEMAWNGEGEFVPGSHCRFCKVAPVCRARAEENLKMAEYDFADPPTLSHDEIARILEQADELQKWAKDIAEYALEQAEKHGAKFDGWKLVEGRSNRKYTNPEAVAELLLEQEYEPAAIFKPQELKTITALEKELGKKVFAEVLADLIEKPPGKPTLVPVSDKRPELQSRESAEDDFADSL</sequence>
<keyword evidence="3" id="KW-1185">Reference proteome</keyword>
<proteinExistence type="predicted"/>
<comment type="caution">
    <text evidence="2">The sequence shown here is derived from an EMBL/GenBank/DDBJ whole genome shotgun (WGS) entry which is preliminary data.</text>
</comment>
<name>A0ABW3TT60_9BACL</name>
<evidence type="ECO:0000313" key="3">
    <source>
        <dbReference type="Proteomes" id="UP001597231"/>
    </source>
</evidence>
<dbReference type="InterPro" id="IPR021229">
    <property type="entry name" value="DUF2800"/>
</dbReference>
<dbReference type="Proteomes" id="UP001597231">
    <property type="component" value="Unassembled WGS sequence"/>
</dbReference>
<feature type="region of interest" description="Disordered" evidence="1">
    <location>
        <begin position="365"/>
        <end position="396"/>
    </location>
</feature>
<evidence type="ECO:0000256" key="1">
    <source>
        <dbReference type="SAM" id="MobiDB-lite"/>
    </source>
</evidence>
<accession>A0ABW3TT60</accession>
<dbReference type="InterPro" id="IPR011604">
    <property type="entry name" value="PDDEXK-like_dom_sf"/>
</dbReference>
<gene>
    <name evidence="2" type="ORF">ACFQ38_00215</name>
</gene>
<organism evidence="2 3">
    <name type="scientific">Sporosarcina contaminans</name>
    <dbReference type="NCBI Taxonomy" id="633403"/>
    <lineage>
        <taxon>Bacteria</taxon>
        <taxon>Bacillati</taxon>
        <taxon>Bacillota</taxon>
        <taxon>Bacilli</taxon>
        <taxon>Bacillales</taxon>
        <taxon>Caryophanaceae</taxon>
        <taxon>Sporosarcina</taxon>
    </lineage>
</organism>
<dbReference type="Gene3D" id="3.90.320.10">
    <property type="match status" value="1"/>
</dbReference>
<protein>
    <submittedName>
        <fullName evidence="2">DUF2800 domain-containing protein</fullName>
    </submittedName>
</protein>
<evidence type="ECO:0000313" key="2">
    <source>
        <dbReference type="EMBL" id="MFD1203560.1"/>
    </source>
</evidence>